<dbReference type="Pfam" id="PF02685">
    <property type="entry name" value="Glucokinase"/>
    <property type="match status" value="1"/>
</dbReference>
<dbReference type="GO" id="GO:0005536">
    <property type="term" value="F:D-glucose binding"/>
    <property type="evidence" value="ECO:0007669"/>
    <property type="project" value="InterPro"/>
</dbReference>
<dbReference type="GO" id="GO:0006096">
    <property type="term" value="P:glycolytic process"/>
    <property type="evidence" value="ECO:0007669"/>
    <property type="project" value="InterPro"/>
</dbReference>
<dbReference type="GO" id="GO:0005524">
    <property type="term" value="F:ATP binding"/>
    <property type="evidence" value="ECO:0007669"/>
    <property type="project" value="InterPro"/>
</dbReference>
<keyword evidence="2 4" id="KW-0418">Kinase</keyword>
<dbReference type="Gene3D" id="3.30.420.40">
    <property type="match status" value="1"/>
</dbReference>
<proteinExistence type="inferred from homology"/>
<evidence type="ECO:0000256" key="1">
    <source>
        <dbReference type="ARBA" id="ARBA00022679"/>
    </source>
</evidence>
<comment type="similarity">
    <text evidence="3">Belongs to the bacterial glucokinase family.</text>
</comment>
<keyword evidence="1 4" id="KW-0808">Transferase</keyword>
<name>A0A0P1IV80_9RHOB</name>
<dbReference type="InterPro" id="IPR043129">
    <property type="entry name" value="ATPase_NBD"/>
</dbReference>
<dbReference type="SUPFAM" id="SSF53067">
    <property type="entry name" value="Actin-like ATPase domain"/>
    <property type="match status" value="1"/>
</dbReference>
<dbReference type="GO" id="GO:0005829">
    <property type="term" value="C:cytosol"/>
    <property type="evidence" value="ECO:0007669"/>
    <property type="project" value="TreeGrafter"/>
</dbReference>
<dbReference type="InterPro" id="IPR003836">
    <property type="entry name" value="Glucokinase"/>
</dbReference>
<dbReference type="GO" id="GO:0004340">
    <property type="term" value="F:glucokinase activity"/>
    <property type="evidence" value="ECO:0007669"/>
    <property type="project" value="UniProtKB-EC"/>
</dbReference>
<accession>A0A0P1IV80</accession>
<dbReference type="OrthoDB" id="9800595at2"/>
<organism evidence="4 5">
    <name type="scientific">Cognatishimia activa</name>
    <dbReference type="NCBI Taxonomy" id="1715691"/>
    <lineage>
        <taxon>Bacteria</taxon>
        <taxon>Pseudomonadati</taxon>
        <taxon>Pseudomonadota</taxon>
        <taxon>Alphaproteobacteria</taxon>
        <taxon>Rhodobacterales</taxon>
        <taxon>Paracoccaceae</taxon>
        <taxon>Cognatishimia</taxon>
    </lineage>
</organism>
<reference evidence="5" key="1">
    <citation type="submission" date="2015-09" db="EMBL/GenBank/DDBJ databases">
        <authorList>
            <person name="Rodrigo-Torres Lidia"/>
            <person name="Arahal R.David."/>
        </authorList>
    </citation>
    <scope>NUCLEOTIDE SEQUENCE [LARGE SCALE GENOMIC DNA]</scope>
    <source>
        <strain evidence="5">CECT 5114</strain>
    </source>
</reference>
<dbReference type="PANTHER" id="PTHR47690">
    <property type="entry name" value="GLUCOKINASE"/>
    <property type="match status" value="1"/>
</dbReference>
<gene>
    <name evidence="4" type="primary">glk</name>
    <name evidence="4" type="ORF">TA5114_03218</name>
</gene>
<dbReference type="Gene3D" id="3.40.367.20">
    <property type="match status" value="1"/>
</dbReference>
<dbReference type="Proteomes" id="UP000051184">
    <property type="component" value="Unassembled WGS sequence"/>
</dbReference>
<dbReference type="InterPro" id="IPR050201">
    <property type="entry name" value="Bacterial_glucokinase"/>
</dbReference>
<evidence type="ECO:0000313" key="5">
    <source>
        <dbReference type="Proteomes" id="UP000051184"/>
    </source>
</evidence>
<protein>
    <submittedName>
        <fullName evidence="4">Glucokinase</fullName>
        <ecNumber evidence="4">2.7.1.2</ecNumber>
    </submittedName>
</protein>
<sequence length="313" mass="33725">MSDTFLVADIGGTNTRVGLADANGLRADTTRRFKNRDNQSFMAVLEAYLDELQPGPLRGACAGAAGPVKDGCAELTNLDWEINRDSMKALTGADVVDVINDLPAQGLSLDDLTDETTKIIRPGKVEAGPRLVVGLGTGFNIVPVHRVGDVLLAPSCEAGHETLPYRQEQTELCEWLREHRDYPSVEMALAGQGIENIFEFHAGQSRPAADVVAGYHAGNEACHATMKDYVAILARVVGDHSLVQLPFGGIYLTGGVSRSVAPILDELNFSEHLTEKGRFSDLVGSFQINLIDDDFAALKGCARHLRQLVSSRA</sequence>
<keyword evidence="5" id="KW-1185">Reference proteome</keyword>
<evidence type="ECO:0000256" key="3">
    <source>
        <dbReference type="RuleBase" id="RU004046"/>
    </source>
</evidence>
<dbReference type="PANTHER" id="PTHR47690:SF1">
    <property type="entry name" value="GLUCOKINASE"/>
    <property type="match status" value="1"/>
</dbReference>
<dbReference type="STRING" id="1715691.TA5113_00601"/>
<dbReference type="AlphaFoldDB" id="A0A0P1IV80"/>
<evidence type="ECO:0000256" key="2">
    <source>
        <dbReference type="ARBA" id="ARBA00022777"/>
    </source>
</evidence>
<dbReference type="RefSeq" id="WP_058316296.1">
    <property type="nucleotide sequence ID" value="NZ_CYTO01000007.1"/>
</dbReference>
<dbReference type="EC" id="2.7.1.2" evidence="4"/>
<dbReference type="EMBL" id="CYUE01000022">
    <property type="protein sequence ID" value="CUK27390.1"/>
    <property type="molecule type" value="Genomic_DNA"/>
</dbReference>
<evidence type="ECO:0000313" key="4">
    <source>
        <dbReference type="EMBL" id="CUK27390.1"/>
    </source>
</evidence>
<dbReference type="CDD" id="cd24008">
    <property type="entry name" value="ASKHA_NBD_GLK"/>
    <property type="match status" value="1"/>
</dbReference>